<organism evidence="9 10">
    <name type="scientific">Ficus carica</name>
    <name type="common">Common fig</name>
    <dbReference type="NCBI Taxonomy" id="3494"/>
    <lineage>
        <taxon>Eukaryota</taxon>
        <taxon>Viridiplantae</taxon>
        <taxon>Streptophyta</taxon>
        <taxon>Embryophyta</taxon>
        <taxon>Tracheophyta</taxon>
        <taxon>Spermatophyta</taxon>
        <taxon>Magnoliopsida</taxon>
        <taxon>eudicotyledons</taxon>
        <taxon>Gunneridae</taxon>
        <taxon>Pentapetalae</taxon>
        <taxon>rosids</taxon>
        <taxon>fabids</taxon>
        <taxon>Rosales</taxon>
        <taxon>Moraceae</taxon>
        <taxon>Ficeae</taxon>
        <taxon>Ficus</taxon>
    </lineage>
</organism>
<sequence length="271" mass="30297">MASIPILHHISASATPKTLPPNPTIRARLPSLLLPHPLLRTPLPQTLQTKWKPKHSTQTQSQARMSNNRGTTTPATDRLISAVAYALPFFNSLQYGRYLFVQYPKLGLLFDPLLPIVSLYRSIPYASFVAFFALYLGVVRNPTFSHYVRFNSMQAVTLDVLLVLPILIQRIFSPGRSGLGFRIMVWAYSALFVFSVLCFVYGLASSVLGRTPYLPFVADAAGRQMSGYRFRFVAMFPCPPLLTTFALVSSFDLFCADSTPEYIDTPDSPVY</sequence>
<protein>
    <recommendedName>
        <fullName evidence="7">Protein TIC 20</fullName>
    </recommendedName>
</protein>
<evidence type="ECO:0000256" key="2">
    <source>
        <dbReference type="ARBA" id="ARBA00009596"/>
    </source>
</evidence>
<keyword evidence="3 7" id="KW-0812">Transmembrane</keyword>
<feature type="transmembrane region" description="Helical" evidence="7">
    <location>
        <begin position="183"/>
        <end position="204"/>
    </location>
</feature>
<keyword evidence="6 7" id="KW-0472">Membrane</keyword>
<keyword evidence="7" id="KW-0150">Chloroplast</keyword>
<evidence type="ECO:0000256" key="7">
    <source>
        <dbReference type="RuleBase" id="RU367003"/>
    </source>
</evidence>
<feature type="transmembrane region" description="Helical" evidence="7">
    <location>
        <begin position="119"/>
        <end position="138"/>
    </location>
</feature>
<gene>
    <name evidence="9" type="ORF">TIFTF001_001195</name>
</gene>
<dbReference type="AlphaFoldDB" id="A0AA87YYU7"/>
<comment type="subcellular location">
    <subcellularLocation>
        <location evidence="1">Plastid</location>
        <location evidence="1">Chloroplast inner membrane</location>
        <topology evidence="1">Multi-pass membrane protein</topology>
    </subcellularLocation>
    <subcellularLocation>
        <location evidence="7">Plastid</location>
        <location evidence="7">Chloroplast membrane</location>
        <topology evidence="7">Multi-pass membrane protein</topology>
    </subcellularLocation>
</comment>
<evidence type="ECO:0000256" key="4">
    <source>
        <dbReference type="ARBA" id="ARBA00022780"/>
    </source>
</evidence>
<dbReference type="Proteomes" id="UP001187192">
    <property type="component" value="Unassembled WGS sequence"/>
</dbReference>
<accession>A0AA87YYU7</accession>
<dbReference type="Pfam" id="PF16166">
    <property type="entry name" value="TIC20"/>
    <property type="match status" value="1"/>
</dbReference>
<evidence type="ECO:0000313" key="10">
    <source>
        <dbReference type="Proteomes" id="UP001187192"/>
    </source>
</evidence>
<evidence type="ECO:0000256" key="1">
    <source>
        <dbReference type="ARBA" id="ARBA00004478"/>
    </source>
</evidence>
<dbReference type="PANTHER" id="PTHR33510">
    <property type="entry name" value="PROTEIN TIC 20-II, CHLOROPLASTIC"/>
    <property type="match status" value="1"/>
</dbReference>
<comment type="similarity">
    <text evidence="2 7">Belongs to the Tic20 family.</text>
</comment>
<comment type="function">
    <text evidence="7">Involved in protein precursor import into chloroplasts.</text>
</comment>
<evidence type="ECO:0000256" key="6">
    <source>
        <dbReference type="ARBA" id="ARBA00023136"/>
    </source>
</evidence>
<comment type="caution">
    <text evidence="9">The sequence shown here is derived from an EMBL/GenBank/DDBJ whole genome shotgun (WGS) entry which is preliminary data.</text>
</comment>
<proteinExistence type="inferred from homology"/>
<name>A0AA87YYU7_FICCA</name>
<feature type="transmembrane region" description="Helical" evidence="7">
    <location>
        <begin position="150"/>
        <end position="171"/>
    </location>
</feature>
<evidence type="ECO:0000313" key="9">
    <source>
        <dbReference type="EMBL" id="GMN26137.1"/>
    </source>
</evidence>
<evidence type="ECO:0000256" key="3">
    <source>
        <dbReference type="ARBA" id="ARBA00022692"/>
    </source>
</evidence>
<keyword evidence="10" id="KW-1185">Reference proteome</keyword>
<keyword evidence="5 7" id="KW-1133">Transmembrane helix</keyword>
<keyword evidence="4" id="KW-1001">Plastid inner membrane</keyword>
<keyword evidence="7" id="KW-0934">Plastid</keyword>
<feature type="compositionally biased region" description="Polar residues" evidence="8">
    <location>
        <begin position="56"/>
        <end position="73"/>
    </location>
</feature>
<feature type="transmembrane region" description="Helical" evidence="7">
    <location>
        <begin position="79"/>
        <end position="99"/>
    </location>
</feature>
<feature type="region of interest" description="Disordered" evidence="8">
    <location>
        <begin position="49"/>
        <end position="73"/>
    </location>
</feature>
<dbReference type="EMBL" id="BTGU01000001">
    <property type="protein sequence ID" value="GMN26137.1"/>
    <property type="molecule type" value="Genomic_DNA"/>
</dbReference>
<evidence type="ECO:0000256" key="8">
    <source>
        <dbReference type="SAM" id="MobiDB-lite"/>
    </source>
</evidence>
<dbReference type="InterPro" id="IPR005691">
    <property type="entry name" value="Tic20"/>
</dbReference>
<dbReference type="PANTHER" id="PTHR33510:SF5">
    <property type="entry name" value="PROTEIN TIC 20-II, CHLOROPLASTIC"/>
    <property type="match status" value="1"/>
</dbReference>
<reference evidence="9" key="1">
    <citation type="submission" date="2023-07" db="EMBL/GenBank/DDBJ databases">
        <title>draft genome sequence of fig (Ficus carica).</title>
        <authorList>
            <person name="Takahashi T."/>
            <person name="Nishimura K."/>
        </authorList>
    </citation>
    <scope>NUCLEOTIDE SEQUENCE</scope>
</reference>
<dbReference type="GO" id="GO:0009706">
    <property type="term" value="C:chloroplast inner membrane"/>
    <property type="evidence" value="ECO:0007669"/>
    <property type="project" value="UniProtKB-SubCell"/>
</dbReference>
<evidence type="ECO:0000256" key="5">
    <source>
        <dbReference type="ARBA" id="ARBA00022989"/>
    </source>
</evidence>